<dbReference type="PANTHER" id="PTHR46825">
    <property type="entry name" value="D-ALANYL-D-ALANINE-CARBOXYPEPTIDASE/ENDOPEPTIDASE AMPH"/>
    <property type="match status" value="1"/>
</dbReference>
<comment type="caution">
    <text evidence="4">The sequence shown here is derived from an EMBL/GenBank/DDBJ whole genome shotgun (WGS) entry which is preliminary data.</text>
</comment>
<feature type="chain" id="PRO_5019321726" evidence="1">
    <location>
        <begin position="24"/>
        <end position="520"/>
    </location>
</feature>
<dbReference type="InterPro" id="IPR050491">
    <property type="entry name" value="AmpC-like"/>
</dbReference>
<sequence length="520" mass="58441">MKKKRIRFALLFFICFVSSASFAQLSSAKIDSLMLNALQRFKVAGASIAVVKDGKIIHSKGYGINSIEAKKAVDEYTNFQIASNTKAFTTAALSILEDEGKLKWTDKVKDYLPEFKMYNDYVTENFNIQDLVTHRSGLGLGIGDLMFFPDGSNFTIQDVTKSFQHFKPVSAFRTKFDYDNLLYIIAGEIIAKVSGQSYEQFVQQRIIVPLQMNHTFVGSLLKDKTNLAVPHSSTSGTIKTVDAYDIGIASAAGGIYSNVADMSKWMITQLNKGKYGEDLKSSLFSIKNHDEMWRLHTIMNTDSDPRYNSHFNGYGLGWFISDSKGNLKVEHTGGLPGMLSKVTLFPDLNLGIVILTNTENGGGGLFTAVSNTIEDSYLGLDDYGWTDKLVQWMSEDKTTGDDVTKNVWKKVESVKNVKIKNEDFVGIYEDKWFGKAEVFLKNKQLWIKCLRSPKLNGPMAFYNANTFAVKWEYQAMECDALVLFSLDETGKAQSIKMKGISPNIDFSFDFQDLDFKRVEK</sequence>
<evidence type="ECO:0000256" key="1">
    <source>
        <dbReference type="SAM" id="SignalP"/>
    </source>
</evidence>
<dbReference type="Pfam" id="PF11954">
    <property type="entry name" value="DUF3471"/>
    <property type="match status" value="1"/>
</dbReference>
<evidence type="ECO:0000313" key="5">
    <source>
        <dbReference type="Proteomes" id="UP000290433"/>
    </source>
</evidence>
<feature type="signal peptide" evidence="1">
    <location>
        <begin position="1"/>
        <end position="23"/>
    </location>
</feature>
<dbReference type="SUPFAM" id="SSF56601">
    <property type="entry name" value="beta-lactamase/transpeptidase-like"/>
    <property type="match status" value="1"/>
</dbReference>
<proteinExistence type="predicted"/>
<dbReference type="Gene3D" id="3.40.710.10">
    <property type="entry name" value="DD-peptidase/beta-lactamase superfamily"/>
    <property type="match status" value="1"/>
</dbReference>
<dbReference type="RefSeq" id="WP_242502490.1">
    <property type="nucleotide sequence ID" value="NZ_JUIV01000003.1"/>
</dbReference>
<dbReference type="Proteomes" id="UP000290433">
    <property type="component" value="Unassembled WGS sequence"/>
</dbReference>
<dbReference type="Pfam" id="PF00144">
    <property type="entry name" value="Beta-lactamase"/>
    <property type="match status" value="1"/>
</dbReference>
<evidence type="ECO:0000259" key="3">
    <source>
        <dbReference type="Pfam" id="PF11954"/>
    </source>
</evidence>
<dbReference type="PANTHER" id="PTHR46825:SF15">
    <property type="entry name" value="BETA-LACTAMASE-RELATED DOMAIN-CONTAINING PROTEIN"/>
    <property type="match status" value="1"/>
</dbReference>
<keyword evidence="1" id="KW-0732">Signal</keyword>
<dbReference type="AlphaFoldDB" id="A0A444W164"/>
<protein>
    <submittedName>
        <fullName evidence="4">Beta-lactamase</fullName>
    </submittedName>
</protein>
<reference evidence="4 5" key="1">
    <citation type="submission" date="2014-12" db="EMBL/GenBank/DDBJ databases">
        <title>Genome sequence of Flavobacterium anhuiense RCM74.</title>
        <authorList>
            <person name="Kim J.F."/>
            <person name="Song J.Y."/>
            <person name="Kwak M.-J."/>
            <person name="Lee S.-W."/>
        </authorList>
    </citation>
    <scope>NUCLEOTIDE SEQUENCE [LARGE SCALE GENOMIC DNA]</scope>
    <source>
        <strain evidence="4 5">RCM74</strain>
    </source>
</reference>
<evidence type="ECO:0000259" key="2">
    <source>
        <dbReference type="Pfam" id="PF00144"/>
    </source>
</evidence>
<dbReference type="InterPro" id="IPR001466">
    <property type="entry name" value="Beta-lactam-related"/>
</dbReference>
<organism evidence="4 5">
    <name type="scientific">Flavobacterium anhuiense</name>
    <dbReference type="NCBI Taxonomy" id="459526"/>
    <lineage>
        <taxon>Bacteria</taxon>
        <taxon>Pseudomonadati</taxon>
        <taxon>Bacteroidota</taxon>
        <taxon>Flavobacteriia</taxon>
        <taxon>Flavobacteriales</taxon>
        <taxon>Flavobacteriaceae</taxon>
        <taxon>Flavobacterium</taxon>
    </lineage>
</organism>
<feature type="domain" description="Beta-lactamase-related" evidence="2">
    <location>
        <begin position="40"/>
        <end position="361"/>
    </location>
</feature>
<dbReference type="Gene3D" id="2.40.128.600">
    <property type="match status" value="1"/>
</dbReference>
<dbReference type="EMBL" id="JUIV01000003">
    <property type="protein sequence ID" value="RYJ39617.1"/>
    <property type="molecule type" value="Genomic_DNA"/>
</dbReference>
<dbReference type="InterPro" id="IPR012338">
    <property type="entry name" value="Beta-lactam/transpept-like"/>
</dbReference>
<evidence type="ECO:0000313" key="4">
    <source>
        <dbReference type="EMBL" id="RYJ39617.1"/>
    </source>
</evidence>
<gene>
    <name evidence="4" type="ORF">NU08_1286</name>
</gene>
<name>A0A444W164_9FLAO</name>
<dbReference type="InterPro" id="IPR021860">
    <property type="entry name" value="Peptidase_S12_Pab87-rel_C"/>
</dbReference>
<accession>A0A444W164</accession>
<feature type="domain" description="Peptidase S12 Pab87-related C-terminal" evidence="3">
    <location>
        <begin position="422"/>
        <end position="517"/>
    </location>
</feature>